<dbReference type="Pfam" id="PF13240">
    <property type="entry name" value="Zn_Ribbon_1"/>
    <property type="match status" value="1"/>
</dbReference>
<sequence length="248" mass="26170">MFCPKCGKKIPDDAKFCKFCGNEIKKNKGHGRSRIVKKDNDKKDEKTSPVLIGAVVVAAIVLVVLVVLAMGVLNSDDSSNGSSNSNVFGISQSSSGQVAEDTVQSVSLSAFPVSEAPNLAQALSEQGYPSSINFKSVTLDTSQCLYILTKSIVEINSGNTGGTISVGNPAYAPSPSGADITQTISIHEYVDICGRFSSWIESNGQVPNYVGIYTGGVPDISPLNMLRIASDILIDYKNTGQLPETAVV</sequence>
<proteinExistence type="predicted"/>
<dbReference type="EMBL" id="MZGU01000004">
    <property type="protein sequence ID" value="PWB86146.1"/>
    <property type="molecule type" value="Genomic_DNA"/>
</dbReference>
<comment type="caution">
    <text evidence="3">The sequence shown here is derived from an EMBL/GenBank/DDBJ whole genome shotgun (WGS) entry which is preliminary data.</text>
</comment>
<accession>A0A2U1S7Q2</accession>
<evidence type="ECO:0000313" key="4">
    <source>
        <dbReference type="Proteomes" id="UP000245577"/>
    </source>
</evidence>
<reference evidence="3 4" key="1">
    <citation type="submission" date="2017-03" db="EMBL/GenBank/DDBJ databases">
        <title>Genome sequence of Methanobrevibacter wosei.</title>
        <authorList>
            <person name="Poehlein A."/>
            <person name="Seedorf H."/>
            <person name="Daniel R."/>
        </authorList>
    </citation>
    <scope>NUCLEOTIDE SEQUENCE [LARGE SCALE GENOMIC DNA]</scope>
    <source>
        <strain evidence="3 4">DSM 11979</strain>
    </source>
</reference>
<dbReference type="RefSeq" id="WP_116669782.1">
    <property type="nucleotide sequence ID" value="NZ_CASEFK010000009.1"/>
</dbReference>
<evidence type="ECO:0000256" key="1">
    <source>
        <dbReference type="SAM" id="Phobius"/>
    </source>
</evidence>
<evidence type="ECO:0000259" key="2">
    <source>
        <dbReference type="Pfam" id="PF13240"/>
    </source>
</evidence>
<dbReference type="Pfam" id="PF09373">
    <property type="entry name" value="PMBR"/>
    <property type="match status" value="1"/>
</dbReference>
<dbReference type="InterPro" id="IPR026870">
    <property type="entry name" value="Zinc_ribbon_dom"/>
</dbReference>
<dbReference type="Proteomes" id="UP000245577">
    <property type="component" value="Unassembled WGS sequence"/>
</dbReference>
<organism evidence="3 4">
    <name type="scientific">Methanobrevibacter woesei</name>
    <dbReference type="NCBI Taxonomy" id="190976"/>
    <lineage>
        <taxon>Archaea</taxon>
        <taxon>Methanobacteriati</taxon>
        <taxon>Methanobacteriota</taxon>
        <taxon>Methanomada group</taxon>
        <taxon>Methanobacteria</taxon>
        <taxon>Methanobacteriales</taxon>
        <taxon>Methanobacteriaceae</taxon>
        <taxon>Methanobrevibacter</taxon>
    </lineage>
</organism>
<feature type="transmembrane region" description="Helical" evidence="1">
    <location>
        <begin position="50"/>
        <end position="73"/>
    </location>
</feature>
<name>A0A2U1S7Q2_9EURY</name>
<dbReference type="OrthoDB" id="77391at2157"/>
<feature type="domain" description="Zinc-ribbon" evidence="2">
    <location>
        <begin position="2"/>
        <end position="23"/>
    </location>
</feature>
<keyword evidence="1" id="KW-1133">Transmembrane helix</keyword>
<keyword evidence="1" id="KW-0472">Membrane</keyword>
<keyword evidence="4" id="KW-1185">Reference proteome</keyword>
<keyword evidence="1" id="KW-0812">Transmembrane</keyword>
<dbReference type="AlphaFoldDB" id="A0A2U1S7Q2"/>
<evidence type="ECO:0000313" key="3">
    <source>
        <dbReference type="EMBL" id="PWB86146.1"/>
    </source>
</evidence>
<gene>
    <name evidence="3" type="ORF">MBBWO_10000</name>
</gene>
<protein>
    <recommendedName>
        <fullName evidence="2">Zinc-ribbon domain-containing protein</fullName>
    </recommendedName>
</protein>
<dbReference type="InterPro" id="IPR018975">
    <property type="entry name" value="Pseudomurein-binding_repeat"/>
</dbReference>